<sequence length="410" mass="46460">MDSSSLSSFAAFTDLPSSIVGVTREEYYAFHKIDRTLFSRLVFDLNRDTYQTSQVIAFLFLLEQIEYARNLTSFLVELSDAFIDAVANEVDVCLSILHNLDYSTLFVANNDDGSVIPLLLRLTGGRLTLRYVHQNHETLLLGVVKNMNDICSRAFDDLCVKAEIFKEQLLALEREKVIQGMSNIRLSVQQESPNRFNIQQRTSTRQSVQQQTPIRLSVPQGIPNRQSVQQRTPTRQSVQHQSPIRSSVQQGIPSRQSVQHQTPIRFQQVTSTVQQERTPPAPTTPLPAEEETNKTVTEEVGSEEVVVLADDRTVFLTFSKGYPISESEVVVYFTRRFGEVIEAILMQEVEENEQPLFARMVLKMECASKMDEIVGPGNKRKFTIDGKHVWARKYVRKNPSSTASPSSSHV</sequence>
<feature type="compositionally biased region" description="Polar residues" evidence="1">
    <location>
        <begin position="223"/>
        <end position="275"/>
    </location>
</feature>
<proteinExistence type="predicted"/>
<evidence type="ECO:0000313" key="2">
    <source>
        <dbReference type="EMBL" id="KAF3523319.1"/>
    </source>
</evidence>
<dbReference type="Proteomes" id="UP000712600">
    <property type="component" value="Unassembled WGS sequence"/>
</dbReference>
<organism evidence="2 3">
    <name type="scientific">Brassica cretica</name>
    <name type="common">Mustard</name>
    <dbReference type="NCBI Taxonomy" id="69181"/>
    <lineage>
        <taxon>Eukaryota</taxon>
        <taxon>Viridiplantae</taxon>
        <taxon>Streptophyta</taxon>
        <taxon>Embryophyta</taxon>
        <taxon>Tracheophyta</taxon>
        <taxon>Spermatophyta</taxon>
        <taxon>Magnoliopsida</taxon>
        <taxon>eudicotyledons</taxon>
        <taxon>Gunneridae</taxon>
        <taxon>Pentapetalae</taxon>
        <taxon>rosids</taxon>
        <taxon>malvids</taxon>
        <taxon>Brassicales</taxon>
        <taxon>Brassicaceae</taxon>
        <taxon>Brassiceae</taxon>
        <taxon>Brassica</taxon>
    </lineage>
</organism>
<dbReference type="AlphaFoldDB" id="A0A8S9PR48"/>
<reference evidence="2" key="1">
    <citation type="submission" date="2019-12" db="EMBL/GenBank/DDBJ databases">
        <title>Genome sequencing and annotation of Brassica cretica.</title>
        <authorList>
            <person name="Studholme D.J."/>
            <person name="Sarris P."/>
        </authorList>
    </citation>
    <scope>NUCLEOTIDE SEQUENCE</scope>
    <source>
        <strain evidence="2">PFS-109/04</strain>
        <tissue evidence="2">Leaf</tissue>
    </source>
</reference>
<evidence type="ECO:0000313" key="3">
    <source>
        <dbReference type="Proteomes" id="UP000712600"/>
    </source>
</evidence>
<dbReference type="PANTHER" id="PTHR33527:SF52">
    <property type="entry name" value="F13F21.27 PROTEIN"/>
    <property type="match status" value="1"/>
</dbReference>
<feature type="compositionally biased region" description="Low complexity" evidence="1">
    <location>
        <begin position="200"/>
        <end position="212"/>
    </location>
</feature>
<evidence type="ECO:0000256" key="1">
    <source>
        <dbReference type="SAM" id="MobiDB-lite"/>
    </source>
</evidence>
<dbReference type="EMBL" id="QGKX02001347">
    <property type="protein sequence ID" value="KAF3523319.1"/>
    <property type="molecule type" value="Genomic_DNA"/>
</dbReference>
<protein>
    <submittedName>
        <fullName evidence="2">Uncharacterized protein</fullName>
    </submittedName>
</protein>
<comment type="caution">
    <text evidence="2">The sequence shown here is derived from an EMBL/GenBank/DDBJ whole genome shotgun (WGS) entry which is preliminary data.</text>
</comment>
<dbReference type="PANTHER" id="PTHR33527">
    <property type="entry name" value="OS07G0274300 PROTEIN"/>
    <property type="match status" value="1"/>
</dbReference>
<feature type="region of interest" description="Disordered" evidence="1">
    <location>
        <begin position="200"/>
        <end position="299"/>
    </location>
</feature>
<gene>
    <name evidence="2" type="ORF">F2Q69_00046532</name>
</gene>
<name>A0A8S9PR48_BRACR</name>
<accession>A0A8S9PR48</accession>